<sequence>MSDKLYDKIIDKLDSFSSGQQKVAKYIVDNYSEIPAMSCKELAGHSHVSSSMVVRFAKHIGYSGFLQIRDQIRSELGNVRRPYSISLSMPEKVDDNLIGQYLQKIGNDIKVFTQDMDLKLIEKLASDIAGADTVYLFGIGGDRIIVQYLSNYFPLLGIKTAAIFEEGLGMKQKIMNMTPDDFLIVASFPNVQRDEFWITDFARKNGTGVFLITDSDITARYHGISNYIKVKNSLNTFYNSCILSMYFCDILLMKLREKMPEKSRKCLKRYEDILEL</sequence>
<dbReference type="InterPro" id="IPR035472">
    <property type="entry name" value="RpiR-like_SIS"/>
</dbReference>
<dbReference type="Proteomes" id="UP000824091">
    <property type="component" value="Unassembled WGS sequence"/>
</dbReference>
<proteinExistence type="predicted"/>
<dbReference type="GO" id="GO:0003677">
    <property type="term" value="F:DNA binding"/>
    <property type="evidence" value="ECO:0007669"/>
    <property type="project" value="UniProtKB-KW"/>
</dbReference>
<comment type="caution">
    <text evidence="5">The sequence shown here is derived from an EMBL/GenBank/DDBJ whole genome shotgun (WGS) entry which is preliminary data.</text>
</comment>
<dbReference type="InterPro" id="IPR046348">
    <property type="entry name" value="SIS_dom_sf"/>
</dbReference>
<dbReference type="Gene3D" id="3.40.50.10490">
    <property type="entry name" value="Glucose-6-phosphate isomerase like protein, domain 1"/>
    <property type="match status" value="1"/>
</dbReference>
<evidence type="ECO:0000256" key="2">
    <source>
        <dbReference type="ARBA" id="ARBA00023125"/>
    </source>
</evidence>
<dbReference type="InterPro" id="IPR036388">
    <property type="entry name" value="WH-like_DNA-bd_sf"/>
</dbReference>
<feature type="domain" description="HTH rpiR-type" evidence="4">
    <location>
        <begin position="3"/>
        <end position="79"/>
    </location>
</feature>
<dbReference type="GO" id="GO:0097367">
    <property type="term" value="F:carbohydrate derivative binding"/>
    <property type="evidence" value="ECO:0007669"/>
    <property type="project" value="InterPro"/>
</dbReference>
<evidence type="ECO:0000259" key="4">
    <source>
        <dbReference type="PROSITE" id="PS51071"/>
    </source>
</evidence>
<dbReference type="Pfam" id="PF01418">
    <property type="entry name" value="HTH_6"/>
    <property type="match status" value="1"/>
</dbReference>
<dbReference type="AlphaFoldDB" id="A0A9D1I378"/>
<dbReference type="Pfam" id="PF01380">
    <property type="entry name" value="SIS"/>
    <property type="match status" value="1"/>
</dbReference>
<dbReference type="PANTHER" id="PTHR30514">
    <property type="entry name" value="GLUCOKINASE"/>
    <property type="match status" value="1"/>
</dbReference>
<protein>
    <submittedName>
        <fullName evidence="5">MurR/RpiR family transcriptional regulator</fullName>
    </submittedName>
</protein>
<dbReference type="Gene3D" id="1.10.10.10">
    <property type="entry name" value="Winged helix-like DNA-binding domain superfamily/Winged helix DNA-binding domain"/>
    <property type="match status" value="1"/>
</dbReference>
<reference evidence="5" key="1">
    <citation type="submission" date="2020-10" db="EMBL/GenBank/DDBJ databases">
        <authorList>
            <person name="Gilroy R."/>
        </authorList>
    </citation>
    <scope>NUCLEOTIDE SEQUENCE</scope>
    <source>
        <strain evidence="5">11300</strain>
    </source>
</reference>
<dbReference type="InterPro" id="IPR001347">
    <property type="entry name" value="SIS_dom"/>
</dbReference>
<dbReference type="InterPro" id="IPR047640">
    <property type="entry name" value="RpiR-like"/>
</dbReference>
<dbReference type="PROSITE" id="PS51071">
    <property type="entry name" value="HTH_RPIR"/>
    <property type="match status" value="1"/>
</dbReference>
<organism evidence="5 6">
    <name type="scientific">Candidatus Fimisoma avicola</name>
    <dbReference type="NCBI Taxonomy" id="2840826"/>
    <lineage>
        <taxon>Bacteria</taxon>
        <taxon>Bacillati</taxon>
        <taxon>Bacillota</taxon>
        <taxon>Clostridia</taxon>
        <taxon>Eubacteriales</taxon>
        <taxon>Candidatus Fimisoma</taxon>
    </lineage>
</organism>
<keyword evidence="2" id="KW-0238">DNA-binding</keyword>
<evidence type="ECO:0000256" key="1">
    <source>
        <dbReference type="ARBA" id="ARBA00023015"/>
    </source>
</evidence>
<reference evidence="5" key="2">
    <citation type="journal article" date="2021" name="PeerJ">
        <title>Extensive microbial diversity within the chicken gut microbiome revealed by metagenomics and culture.</title>
        <authorList>
            <person name="Gilroy R."/>
            <person name="Ravi A."/>
            <person name="Getino M."/>
            <person name="Pursley I."/>
            <person name="Horton D.L."/>
            <person name="Alikhan N.F."/>
            <person name="Baker D."/>
            <person name="Gharbi K."/>
            <person name="Hall N."/>
            <person name="Watson M."/>
            <person name="Adriaenssens E.M."/>
            <person name="Foster-Nyarko E."/>
            <person name="Jarju S."/>
            <person name="Secka A."/>
            <person name="Antonio M."/>
            <person name="Oren A."/>
            <person name="Chaudhuri R.R."/>
            <person name="La Ragione R."/>
            <person name="Hildebrand F."/>
            <person name="Pallen M.J."/>
        </authorList>
    </citation>
    <scope>NUCLEOTIDE SEQUENCE</scope>
    <source>
        <strain evidence="5">11300</strain>
    </source>
</reference>
<evidence type="ECO:0000256" key="3">
    <source>
        <dbReference type="ARBA" id="ARBA00023163"/>
    </source>
</evidence>
<evidence type="ECO:0000313" key="5">
    <source>
        <dbReference type="EMBL" id="HIU27137.1"/>
    </source>
</evidence>
<accession>A0A9D1I378</accession>
<dbReference type="EMBL" id="DVMO01000033">
    <property type="protein sequence ID" value="HIU27137.1"/>
    <property type="molecule type" value="Genomic_DNA"/>
</dbReference>
<dbReference type="SUPFAM" id="SSF53697">
    <property type="entry name" value="SIS domain"/>
    <property type="match status" value="1"/>
</dbReference>
<evidence type="ECO:0000313" key="6">
    <source>
        <dbReference type="Proteomes" id="UP000824091"/>
    </source>
</evidence>
<gene>
    <name evidence="5" type="ORF">IAD16_01990</name>
</gene>
<dbReference type="SUPFAM" id="SSF46689">
    <property type="entry name" value="Homeodomain-like"/>
    <property type="match status" value="1"/>
</dbReference>
<dbReference type="InterPro" id="IPR000281">
    <property type="entry name" value="HTH_RpiR"/>
</dbReference>
<dbReference type="CDD" id="cd05013">
    <property type="entry name" value="SIS_RpiR"/>
    <property type="match status" value="1"/>
</dbReference>
<keyword evidence="3" id="KW-0804">Transcription</keyword>
<dbReference type="GO" id="GO:1901135">
    <property type="term" value="P:carbohydrate derivative metabolic process"/>
    <property type="evidence" value="ECO:0007669"/>
    <property type="project" value="InterPro"/>
</dbReference>
<name>A0A9D1I378_9FIRM</name>
<dbReference type="GO" id="GO:0003700">
    <property type="term" value="F:DNA-binding transcription factor activity"/>
    <property type="evidence" value="ECO:0007669"/>
    <property type="project" value="InterPro"/>
</dbReference>
<keyword evidence="1" id="KW-0805">Transcription regulation</keyword>
<dbReference type="InterPro" id="IPR009057">
    <property type="entry name" value="Homeodomain-like_sf"/>
</dbReference>